<dbReference type="Proteomes" id="UP000479000">
    <property type="component" value="Unassembled WGS sequence"/>
</dbReference>
<gene>
    <name evidence="2" type="ORF">NTEN_LOCUS5780</name>
</gene>
<organism evidence="2 3">
    <name type="scientific">Nesidiocoris tenuis</name>
    <dbReference type="NCBI Taxonomy" id="355587"/>
    <lineage>
        <taxon>Eukaryota</taxon>
        <taxon>Metazoa</taxon>
        <taxon>Ecdysozoa</taxon>
        <taxon>Arthropoda</taxon>
        <taxon>Hexapoda</taxon>
        <taxon>Insecta</taxon>
        <taxon>Pterygota</taxon>
        <taxon>Neoptera</taxon>
        <taxon>Paraneoptera</taxon>
        <taxon>Hemiptera</taxon>
        <taxon>Heteroptera</taxon>
        <taxon>Panheteroptera</taxon>
        <taxon>Cimicomorpha</taxon>
        <taxon>Miridae</taxon>
        <taxon>Dicyphina</taxon>
        <taxon>Nesidiocoris</taxon>
    </lineage>
</organism>
<evidence type="ECO:0000313" key="3">
    <source>
        <dbReference type="Proteomes" id="UP000479000"/>
    </source>
</evidence>
<feature type="non-terminal residue" evidence="2">
    <location>
        <position position="58"/>
    </location>
</feature>
<keyword evidence="3" id="KW-1185">Reference proteome</keyword>
<dbReference type="EMBL" id="CADCXU010008892">
    <property type="protein sequence ID" value="CAA9999497.1"/>
    <property type="molecule type" value="Genomic_DNA"/>
</dbReference>
<accession>A0A6H5GAC3</accession>
<sequence>MSKRNKKGVRNAPTEEDLNERLIPVEKAIQSLSDQLEALTRSLGTKLTQQNAIPTTPP</sequence>
<proteinExistence type="predicted"/>
<evidence type="ECO:0000313" key="2">
    <source>
        <dbReference type="EMBL" id="CAA9999497.1"/>
    </source>
</evidence>
<name>A0A6H5GAC3_9HEMI</name>
<reference evidence="2 3" key="1">
    <citation type="submission" date="2020-02" db="EMBL/GenBank/DDBJ databases">
        <authorList>
            <person name="Ferguson B K."/>
        </authorList>
    </citation>
    <scope>NUCLEOTIDE SEQUENCE [LARGE SCALE GENOMIC DNA]</scope>
</reference>
<feature type="region of interest" description="Disordered" evidence="1">
    <location>
        <begin position="1"/>
        <end position="21"/>
    </location>
</feature>
<dbReference type="AlphaFoldDB" id="A0A6H5GAC3"/>
<evidence type="ECO:0000256" key="1">
    <source>
        <dbReference type="SAM" id="MobiDB-lite"/>
    </source>
</evidence>
<protein>
    <submittedName>
        <fullName evidence="2">Uncharacterized protein</fullName>
    </submittedName>
</protein>